<keyword evidence="2" id="KW-1185">Reference proteome</keyword>
<evidence type="ECO:0000313" key="1">
    <source>
        <dbReference type="EMBL" id="RNA23571.1"/>
    </source>
</evidence>
<protein>
    <submittedName>
        <fullName evidence="1">Uncharacterized protein</fullName>
    </submittedName>
</protein>
<proteinExistence type="predicted"/>
<comment type="caution">
    <text evidence="1">The sequence shown here is derived from an EMBL/GenBank/DDBJ whole genome shotgun (WGS) entry which is preliminary data.</text>
</comment>
<reference evidence="1 2" key="1">
    <citation type="journal article" date="2018" name="Sci. Rep.">
        <title>Genomic signatures of local adaptation to the degree of environmental predictability in rotifers.</title>
        <authorList>
            <person name="Franch-Gras L."/>
            <person name="Hahn C."/>
            <person name="Garcia-Roger E.M."/>
            <person name="Carmona M.J."/>
            <person name="Serra M."/>
            <person name="Gomez A."/>
        </authorList>
    </citation>
    <scope>NUCLEOTIDE SEQUENCE [LARGE SCALE GENOMIC DNA]</scope>
    <source>
        <strain evidence="1">HYR1</strain>
    </source>
</reference>
<sequence length="69" mass="8218">MDMAVFKLLLSFFQLNKNLVHNFVKIFQHPGETPWHKNTHTLHDIFSQTLDWISLRRKELASEREQSPA</sequence>
<dbReference type="Proteomes" id="UP000276133">
    <property type="component" value="Unassembled WGS sequence"/>
</dbReference>
<accession>A0A3M7RJ48</accession>
<organism evidence="1 2">
    <name type="scientific">Brachionus plicatilis</name>
    <name type="common">Marine rotifer</name>
    <name type="synonym">Brachionus muelleri</name>
    <dbReference type="NCBI Taxonomy" id="10195"/>
    <lineage>
        <taxon>Eukaryota</taxon>
        <taxon>Metazoa</taxon>
        <taxon>Spiralia</taxon>
        <taxon>Gnathifera</taxon>
        <taxon>Rotifera</taxon>
        <taxon>Eurotatoria</taxon>
        <taxon>Monogononta</taxon>
        <taxon>Pseudotrocha</taxon>
        <taxon>Ploima</taxon>
        <taxon>Brachionidae</taxon>
        <taxon>Brachionus</taxon>
    </lineage>
</organism>
<gene>
    <name evidence="1" type="ORF">BpHYR1_035118</name>
</gene>
<evidence type="ECO:0000313" key="2">
    <source>
        <dbReference type="Proteomes" id="UP000276133"/>
    </source>
</evidence>
<dbReference type="EMBL" id="REGN01003260">
    <property type="protein sequence ID" value="RNA23571.1"/>
    <property type="molecule type" value="Genomic_DNA"/>
</dbReference>
<dbReference type="AlphaFoldDB" id="A0A3M7RJ48"/>
<name>A0A3M7RJ48_BRAPC</name>